<evidence type="ECO:0000256" key="1">
    <source>
        <dbReference type="SAM" id="MobiDB-lite"/>
    </source>
</evidence>
<organism evidence="2 3">
    <name type="scientific">Georgenia satyanarayanai</name>
    <dbReference type="NCBI Taxonomy" id="860221"/>
    <lineage>
        <taxon>Bacteria</taxon>
        <taxon>Bacillati</taxon>
        <taxon>Actinomycetota</taxon>
        <taxon>Actinomycetes</taxon>
        <taxon>Micrococcales</taxon>
        <taxon>Bogoriellaceae</taxon>
        <taxon>Georgenia</taxon>
    </lineage>
</organism>
<evidence type="ECO:0000313" key="2">
    <source>
        <dbReference type="EMBL" id="SSA46119.1"/>
    </source>
</evidence>
<keyword evidence="3" id="KW-1185">Reference proteome</keyword>
<reference evidence="2 3" key="1">
    <citation type="submission" date="2016-10" db="EMBL/GenBank/DDBJ databases">
        <authorList>
            <person name="Cai Z."/>
        </authorList>
    </citation>
    <scope>NUCLEOTIDE SEQUENCE [LARGE SCALE GENOMIC DNA]</scope>
    <source>
        <strain evidence="2 3">CGMCC 1.10826</strain>
    </source>
</reference>
<accession>A0A2Y9AV61</accession>
<name>A0A2Y9AV61_9MICO</name>
<dbReference type="AlphaFoldDB" id="A0A2Y9AV61"/>
<gene>
    <name evidence="2" type="ORF">SAMN05216184_11547</name>
</gene>
<protein>
    <submittedName>
        <fullName evidence="2">Uncharacterized protein</fullName>
    </submittedName>
</protein>
<proteinExistence type="predicted"/>
<feature type="compositionally biased region" description="Basic residues" evidence="1">
    <location>
        <begin position="322"/>
        <end position="337"/>
    </location>
</feature>
<dbReference type="RefSeq" id="WP_110853489.1">
    <property type="nucleotide sequence ID" value="NZ_QKLZ01000015.1"/>
</dbReference>
<dbReference type="SUPFAM" id="SSF53335">
    <property type="entry name" value="S-adenosyl-L-methionine-dependent methyltransferases"/>
    <property type="match status" value="1"/>
</dbReference>
<sequence>MTGEAYRDDANDPHALRLEADHLALEDHTTTSAQPAHRIIATHLWTMLRDLGFTEGRVLALGDDAATFIGLPHTDGSSPASVVADITDTRTPSTQFLVQLRLPKAHDRFDVVIASLPYNDVRLQDPGHVIVRRTVQAQLALTLATLTRSGGYTILLASHDLMDQPFPEARRHLHPVADLLGAVRLPAGAHRRLPGLDSPTDLLVLRHRPDGESSRSQDFERTTTIHVDDRDVEINTYFENNISQVLGTVGADPLAWGPAAVTISSAPDRLGRDLAEALSNVTAEALRAGLAYTPDTIHRRPQRPPVGEPIRQRDRQAAHPAPHPHPRSVHRHTGLER</sequence>
<evidence type="ECO:0000313" key="3">
    <source>
        <dbReference type="Proteomes" id="UP000250222"/>
    </source>
</evidence>
<feature type="region of interest" description="Disordered" evidence="1">
    <location>
        <begin position="294"/>
        <end position="337"/>
    </location>
</feature>
<dbReference type="OrthoDB" id="9814088at2"/>
<dbReference type="EMBL" id="UETB01000015">
    <property type="protein sequence ID" value="SSA46119.1"/>
    <property type="molecule type" value="Genomic_DNA"/>
</dbReference>
<dbReference type="InterPro" id="IPR029063">
    <property type="entry name" value="SAM-dependent_MTases_sf"/>
</dbReference>
<dbReference type="Proteomes" id="UP000250222">
    <property type="component" value="Unassembled WGS sequence"/>
</dbReference>